<evidence type="ECO:0000259" key="4">
    <source>
        <dbReference type="Pfam" id="PF08501"/>
    </source>
</evidence>
<name>A0A1I5T328_9RHOB</name>
<dbReference type="InterPro" id="IPR022893">
    <property type="entry name" value="Shikimate_DH_fam"/>
</dbReference>
<accession>A0A1I5T328</accession>
<dbReference type="STRING" id="441119.SAMN04488047_112127"/>
<dbReference type="PANTHER" id="PTHR21089">
    <property type="entry name" value="SHIKIMATE DEHYDROGENASE"/>
    <property type="match status" value="1"/>
</dbReference>
<dbReference type="OrthoDB" id="7873617at2"/>
<feature type="domain" description="Shikimate dehydrogenase substrate binding N-terminal" evidence="4">
    <location>
        <begin position="14"/>
        <end position="96"/>
    </location>
</feature>
<keyword evidence="3" id="KW-0028">Amino-acid biosynthesis</keyword>
<evidence type="ECO:0000313" key="5">
    <source>
        <dbReference type="EMBL" id="SFP77464.1"/>
    </source>
</evidence>
<dbReference type="SUPFAM" id="SSF53223">
    <property type="entry name" value="Aminoacid dehydrogenase-like, N-terminal domain"/>
    <property type="match status" value="1"/>
</dbReference>
<dbReference type="InterPro" id="IPR013708">
    <property type="entry name" value="Shikimate_DH-bd_N"/>
</dbReference>
<keyword evidence="2" id="KW-0560">Oxidoreductase</keyword>
<dbReference type="InterPro" id="IPR046346">
    <property type="entry name" value="Aminoacid_DH-like_N_sf"/>
</dbReference>
<evidence type="ECO:0000256" key="2">
    <source>
        <dbReference type="ARBA" id="ARBA00023002"/>
    </source>
</evidence>
<proteinExistence type="predicted"/>
<keyword evidence="3" id="KW-0057">Aromatic amino acid biosynthesis</keyword>
<dbReference type="GO" id="GO:0050661">
    <property type="term" value="F:NADP binding"/>
    <property type="evidence" value="ECO:0007669"/>
    <property type="project" value="TreeGrafter"/>
</dbReference>
<dbReference type="GO" id="GO:0004764">
    <property type="term" value="F:shikimate 3-dehydrogenase (NADP+) activity"/>
    <property type="evidence" value="ECO:0007669"/>
    <property type="project" value="InterPro"/>
</dbReference>
<dbReference type="Pfam" id="PF08501">
    <property type="entry name" value="Shikimate_dh_N"/>
    <property type="match status" value="1"/>
</dbReference>
<dbReference type="GO" id="GO:0009423">
    <property type="term" value="P:chorismate biosynthetic process"/>
    <property type="evidence" value="ECO:0007669"/>
    <property type="project" value="TreeGrafter"/>
</dbReference>
<organism evidence="5 6">
    <name type="scientific">Tranquillimonas alkanivorans</name>
    <dbReference type="NCBI Taxonomy" id="441119"/>
    <lineage>
        <taxon>Bacteria</taxon>
        <taxon>Pseudomonadati</taxon>
        <taxon>Pseudomonadota</taxon>
        <taxon>Alphaproteobacteria</taxon>
        <taxon>Rhodobacterales</taxon>
        <taxon>Roseobacteraceae</taxon>
        <taxon>Tranquillimonas</taxon>
    </lineage>
</organism>
<dbReference type="Gene3D" id="3.40.50.10860">
    <property type="entry name" value="Leucine Dehydrogenase, chain A, domain 1"/>
    <property type="match status" value="1"/>
</dbReference>
<dbReference type="GO" id="GO:0019632">
    <property type="term" value="P:shikimate metabolic process"/>
    <property type="evidence" value="ECO:0007669"/>
    <property type="project" value="TreeGrafter"/>
</dbReference>
<dbReference type="Proteomes" id="UP000199356">
    <property type="component" value="Unassembled WGS sequence"/>
</dbReference>
<keyword evidence="6" id="KW-1185">Reference proteome</keyword>
<dbReference type="GO" id="GO:0005829">
    <property type="term" value="C:cytosol"/>
    <property type="evidence" value="ECO:0007669"/>
    <property type="project" value="TreeGrafter"/>
</dbReference>
<dbReference type="GO" id="GO:0009073">
    <property type="term" value="P:aromatic amino acid family biosynthetic process"/>
    <property type="evidence" value="ECO:0007669"/>
    <property type="project" value="UniProtKB-KW"/>
</dbReference>
<comment type="pathway">
    <text evidence="1">Metabolic intermediate biosynthesis; chorismate biosynthesis; chorismate from D-erythrose 4-phosphate and phosphoenolpyruvate: step 4/7.</text>
</comment>
<dbReference type="EMBL" id="FOXA01000012">
    <property type="protein sequence ID" value="SFP77464.1"/>
    <property type="molecule type" value="Genomic_DNA"/>
</dbReference>
<evidence type="ECO:0000313" key="6">
    <source>
        <dbReference type="Proteomes" id="UP000199356"/>
    </source>
</evidence>
<protein>
    <submittedName>
        <fullName evidence="5">Shikimate dehydrogenase</fullName>
    </submittedName>
</protein>
<evidence type="ECO:0000256" key="3">
    <source>
        <dbReference type="ARBA" id="ARBA00023141"/>
    </source>
</evidence>
<dbReference type="PANTHER" id="PTHR21089:SF1">
    <property type="entry name" value="BIFUNCTIONAL 3-DEHYDROQUINATE DEHYDRATASE_SHIKIMATE DEHYDROGENASE, CHLOROPLASTIC"/>
    <property type="match status" value="1"/>
</dbReference>
<dbReference type="SUPFAM" id="SSF51735">
    <property type="entry name" value="NAD(P)-binding Rossmann-fold domains"/>
    <property type="match status" value="1"/>
</dbReference>
<dbReference type="AlphaFoldDB" id="A0A1I5T328"/>
<dbReference type="InterPro" id="IPR036291">
    <property type="entry name" value="NAD(P)-bd_dom_sf"/>
</dbReference>
<reference evidence="5 6" key="1">
    <citation type="submission" date="2016-10" db="EMBL/GenBank/DDBJ databases">
        <authorList>
            <person name="de Groot N.N."/>
        </authorList>
    </citation>
    <scope>NUCLEOTIDE SEQUENCE [LARGE SCALE GENOMIC DNA]</scope>
    <source>
        <strain evidence="5 6">DSM 19547</strain>
    </source>
</reference>
<dbReference type="RefSeq" id="WP_093423509.1">
    <property type="nucleotide sequence ID" value="NZ_FOXA01000012.1"/>
</dbReference>
<gene>
    <name evidence="5" type="ORF">SAMN04488047_112127</name>
</gene>
<dbReference type="Gene3D" id="3.40.50.720">
    <property type="entry name" value="NAD(P)-binding Rossmann-like Domain"/>
    <property type="match status" value="1"/>
</dbReference>
<evidence type="ECO:0000256" key="1">
    <source>
        <dbReference type="ARBA" id="ARBA00004871"/>
    </source>
</evidence>
<sequence length="256" mass="26272">MISGRTTQVVVPMIGDPVAQAATPPLWNAHFQGQGIDAVCVPVHLPAAGLVSFVEWVRHARNVPGFLTTVPHKAALPGLCDHLDDEVHVLGVANTVAKRPDGTLACAMFDGRGMVAALKAAGCDLAAASVAICGAGAAGASIAVQAARQGARRLRLFDLHAPAAVRLAERLGYLGVEIELGRAQPGDVLVNAAPAGSASPFPEEIVATAPAVADCVTEPEETPLLHLARAHGCIAVPGREMAAHQAALMRAFLGLE</sequence>